<keyword evidence="1" id="KW-0472">Membrane</keyword>
<comment type="caution">
    <text evidence="2">The sequence shown here is derived from an EMBL/GenBank/DDBJ whole genome shotgun (WGS) entry which is preliminary data.</text>
</comment>
<evidence type="ECO:0000313" key="3">
    <source>
        <dbReference type="Proteomes" id="UP000051017"/>
    </source>
</evidence>
<evidence type="ECO:0000313" key="2">
    <source>
        <dbReference type="EMBL" id="KRO49478.1"/>
    </source>
</evidence>
<keyword evidence="1" id="KW-1133">Transmembrane helix</keyword>
<reference evidence="2 3" key="1">
    <citation type="submission" date="2015-10" db="EMBL/GenBank/DDBJ databases">
        <title>Metagenome-Assembled Genomes uncover a global brackish microbiome.</title>
        <authorList>
            <person name="Hugerth L.W."/>
            <person name="Larsson J."/>
            <person name="Alneberg J."/>
            <person name="Lindh M.V."/>
            <person name="Legrand C."/>
            <person name="Pinhassi J."/>
            <person name="Andersson A.F."/>
        </authorList>
    </citation>
    <scope>NUCLEOTIDE SEQUENCE [LARGE SCALE GENOMIC DNA]</scope>
    <source>
        <strain evidence="2">BACL6 MAG-120924-bin43</strain>
    </source>
</reference>
<dbReference type="EMBL" id="LIBJ01000007">
    <property type="protein sequence ID" value="KRO49478.1"/>
    <property type="molecule type" value="Genomic_DNA"/>
</dbReference>
<sequence>MINPDDQVSLEEERRFLLESLRDLEREYAAGDIDDQDYRVLKNGYVHRAAQIIKVLDAGIDAREARPRASMKRRVGSVVFVVLIAGTAGWFVARESGQRLPGQTLSGGVLDSTASMLSQARALNFSEPKTAIDLYSKVLALNPDHVEALTYRSWLIALVARDAPDDIKILALAAATQGLDHAINIEPDYPDAHCFLGIVRFRLAGDAAGAKEQLDICAAMNPPVEVLGFVDSIRAEVATALNQ</sequence>
<gene>
    <name evidence="2" type="ORF">ABR75_00830</name>
</gene>
<name>A0A0R2QH85_9ACTN</name>
<dbReference type="AlphaFoldDB" id="A0A0R2QH85"/>
<organism evidence="2 3">
    <name type="scientific">Acidimicrobiia bacterium BACL6 MAG-120924-bin43</name>
    <dbReference type="NCBI Taxonomy" id="1655583"/>
    <lineage>
        <taxon>Bacteria</taxon>
        <taxon>Bacillati</taxon>
        <taxon>Actinomycetota</taxon>
        <taxon>Acidimicrobiia</taxon>
        <taxon>acIV cluster</taxon>
    </lineage>
</organism>
<evidence type="ECO:0008006" key="4">
    <source>
        <dbReference type="Google" id="ProtNLM"/>
    </source>
</evidence>
<dbReference type="Proteomes" id="UP000051017">
    <property type="component" value="Unassembled WGS sequence"/>
</dbReference>
<evidence type="ECO:0000256" key="1">
    <source>
        <dbReference type="SAM" id="Phobius"/>
    </source>
</evidence>
<keyword evidence="1" id="KW-0812">Transmembrane</keyword>
<dbReference type="Gene3D" id="1.25.40.10">
    <property type="entry name" value="Tetratricopeptide repeat domain"/>
    <property type="match status" value="1"/>
</dbReference>
<accession>A0A0R2QH85</accession>
<proteinExistence type="predicted"/>
<dbReference type="InterPro" id="IPR011990">
    <property type="entry name" value="TPR-like_helical_dom_sf"/>
</dbReference>
<protein>
    <recommendedName>
        <fullName evidence="4">Tetratricopeptide repeat protein</fullName>
    </recommendedName>
</protein>
<feature type="transmembrane region" description="Helical" evidence="1">
    <location>
        <begin position="75"/>
        <end position="93"/>
    </location>
</feature>
<dbReference type="SUPFAM" id="SSF48452">
    <property type="entry name" value="TPR-like"/>
    <property type="match status" value="1"/>
</dbReference>